<evidence type="ECO:0000313" key="1">
    <source>
        <dbReference type="EMBL" id="ABY63072.1"/>
    </source>
</evidence>
<dbReference type="OrthoDB" id="40036at10239"/>
<sequence>MKIFELPLSVNTLGSDPTLHLFNALNEAYPEYELTRENSRILKIQPAVTSTYPNLTYLRIQKGDDPEDVFEFFYNRYNINDYITNPLFTASEAAQAAALPNSAKLVDVISAKVQLNMQPNDFWTSINSLDYSGGTDGPNWSMQSVYDSVYWCGSMYVWLHT</sequence>
<protein>
    <submittedName>
        <fullName evidence="1">Uncharacterized protein</fullName>
    </submittedName>
</protein>
<organismHost>
    <name type="scientific">Pseudomonas chlororaphis</name>
    <dbReference type="NCBI Taxonomy" id="587753"/>
</organismHost>
<keyword evidence="2" id="KW-1185">Reference proteome</keyword>
<dbReference type="EMBL" id="EU197055">
    <property type="protein sequence ID" value="ABY63072.1"/>
    <property type="molecule type" value="Genomic_DNA"/>
</dbReference>
<gene>
    <name evidence="1" type="ORF">201phi2-1p244</name>
</gene>
<dbReference type="Proteomes" id="UP000002421">
    <property type="component" value="Segment"/>
</dbReference>
<accession>B3FJA6</accession>
<proteinExistence type="predicted"/>
<evidence type="ECO:0000313" key="2">
    <source>
        <dbReference type="Proteomes" id="UP000002421"/>
    </source>
</evidence>
<name>B3FJA6_BP201</name>
<organism evidence="1 2">
    <name type="scientific">Pseudomonas phage 201phi2-1</name>
    <name type="common">Pseudomonas chlororaphis phage 201phi2-1</name>
    <dbReference type="NCBI Taxonomy" id="198110"/>
    <lineage>
        <taxon>Viruses</taxon>
        <taxon>Duplodnaviria</taxon>
        <taxon>Heunggongvirae</taxon>
        <taxon>Uroviricota</taxon>
        <taxon>Caudoviricetes</taxon>
        <taxon>Chimalliviridae</taxon>
        <taxon>Serwervirus</taxon>
        <taxon>Serwervirus 201phi21</taxon>
    </lineage>
</organism>
<dbReference type="RefSeq" id="YP_001956967.1">
    <property type="nucleotide sequence ID" value="NC_010821.1"/>
</dbReference>
<dbReference type="KEGG" id="vg:6372376"/>
<reference evidence="1 2" key="1">
    <citation type="journal article" date="2008" name="Virology">
        <title>Characterization of Pseudomonas chlororaphis myovirus 201varphi2-1 via genomic sequencing, mass spectrometry, and electron microscopy.</title>
        <authorList>
            <person name="Thomas J.A."/>
            <person name="Rolando M.R."/>
            <person name="Carroll C.A."/>
            <person name="Shen P.S."/>
            <person name="Belnap D.M."/>
            <person name="Weintraub S.T."/>
            <person name="Serwer P."/>
            <person name="Hardies S.C."/>
        </authorList>
    </citation>
    <scope>NUCLEOTIDE SEQUENCE</scope>
</reference>